<protein>
    <submittedName>
        <fullName evidence="2">DUF6151 family protein</fullName>
    </submittedName>
</protein>
<evidence type="ECO:0000256" key="1">
    <source>
        <dbReference type="SAM" id="MobiDB-lite"/>
    </source>
</evidence>
<dbReference type="RefSeq" id="WP_386804468.1">
    <property type="nucleotide sequence ID" value="NZ_JBHTMU010000025.1"/>
</dbReference>
<proteinExistence type="predicted"/>
<accession>A0ABW3ZK35</accession>
<dbReference type="Gene3D" id="3.90.1590.10">
    <property type="entry name" value="glutathione-dependent formaldehyde- activating enzyme (gfa)"/>
    <property type="match status" value="1"/>
</dbReference>
<dbReference type="SUPFAM" id="SSF51316">
    <property type="entry name" value="Mss4-like"/>
    <property type="match status" value="1"/>
</dbReference>
<name>A0ABW3ZK35_9RHOB</name>
<comment type="caution">
    <text evidence="2">The sequence shown here is derived from an EMBL/GenBank/DDBJ whole genome shotgun (WGS) entry which is preliminary data.</text>
</comment>
<dbReference type="EMBL" id="JBHTMU010000025">
    <property type="protein sequence ID" value="MFD1343474.1"/>
    <property type="molecule type" value="Genomic_DNA"/>
</dbReference>
<reference evidence="3" key="1">
    <citation type="journal article" date="2019" name="Int. J. Syst. Evol. Microbiol.">
        <title>The Global Catalogue of Microorganisms (GCM) 10K type strain sequencing project: providing services to taxonomists for standard genome sequencing and annotation.</title>
        <authorList>
            <consortium name="The Broad Institute Genomics Platform"/>
            <consortium name="The Broad Institute Genome Sequencing Center for Infectious Disease"/>
            <person name="Wu L."/>
            <person name="Ma J."/>
        </authorList>
    </citation>
    <scope>NUCLEOTIDE SEQUENCE [LARGE SCALE GENOMIC DNA]</scope>
    <source>
        <strain evidence="3">CCUG 62953</strain>
    </source>
</reference>
<organism evidence="2 3">
    <name type="scientific">Litorisediminicola beolgyonensis</name>
    <dbReference type="NCBI Taxonomy" id="1173614"/>
    <lineage>
        <taxon>Bacteria</taxon>
        <taxon>Pseudomonadati</taxon>
        <taxon>Pseudomonadota</taxon>
        <taxon>Alphaproteobacteria</taxon>
        <taxon>Rhodobacterales</taxon>
        <taxon>Paracoccaceae</taxon>
        <taxon>Litorisediminicola</taxon>
    </lineage>
</organism>
<gene>
    <name evidence="2" type="ORF">ACFQ4E_13680</name>
</gene>
<evidence type="ECO:0000313" key="3">
    <source>
        <dbReference type="Proteomes" id="UP001597135"/>
    </source>
</evidence>
<dbReference type="Pfam" id="PF19648">
    <property type="entry name" value="DUF6151"/>
    <property type="match status" value="1"/>
</dbReference>
<sequence>MTEFSCRCGTMAWQVDPGVPGTQVTCYCPWCQAAATHVGASDWLDKAGGTLIRQTLPRALRITKGETSLKAFRLSKKGVLRWYAGCCGTPMANTLGSPALPFVGVILPPGDTQFGRCRNFAFTETAKTKVRQRGMARVAWGVLLRGAMARARGETASPFFEDGQPVRPVEQLDRATRQAAGAP</sequence>
<keyword evidence="3" id="KW-1185">Reference proteome</keyword>
<dbReference type="InterPro" id="IPR046149">
    <property type="entry name" value="DUF6151"/>
</dbReference>
<dbReference type="InterPro" id="IPR011057">
    <property type="entry name" value="Mss4-like_sf"/>
</dbReference>
<evidence type="ECO:0000313" key="2">
    <source>
        <dbReference type="EMBL" id="MFD1343474.1"/>
    </source>
</evidence>
<feature type="region of interest" description="Disordered" evidence="1">
    <location>
        <begin position="155"/>
        <end position="183"/>
    </location>
</feature>
<dbReference type="Proteomes" id="UP001597135">
    <property type="component" value="Unassembled WGS sequence"/>
</dbReference>